<evidence type="ECO:0000256" key="3">
    <source>
        <dbReference type="ARBA" id="ARBA00022553"/>
    </source>
</evidence>
<dbReference type="SUPFAM" id="SSF47384">
    <property type="entry name" value="Homodimeric domain of signal transducing histidine kinase"/>
    <property type="match status" value="1"/>
</dbReference>
<feature type="transmembrane region" description="Helical" evidence="6">
    <location>
        <begin position="47"/>
        <end position="66"/>
    </location>
</feature>
<dbReference type="GO" id="GO:0000155">
    <property type="term" value="F:phosphorelay sensor kinase activity"/>
    <property type="evidence" value="ECO:0007669"/>
    <property type="project" value="InterPro"/>
</dbReference>
<dbReference type="KEGG" id="cmet:K6K41_09955"/>
<dbReference type="InterPro" id="IPR013655">
    <property type="entry name" value="PAS_fold_3"/>
</dbReference>
<dbReference type="Gene3D" id="3.30.565.10">
    <property type="entry name" value="Histidine kinase-like ATPase, C-terminal domain"/>
    <property type="match status" value="1"/>
</dbReference>
<dbReference type="Gene3D" id="3.30.450.20">
    <property type="entry name" value="PAS domain"/>
    <property type="match status" value="2"/>
</dbReference>
<comment type="catalytic activity">
    <reaction evidence="1">
        <text>ATP + protein L-histidine = ADP + protein N-phospho-L-histidine.</text>
        <dbReference type="EC" id="2.7.13.3"/>
    </reaction>
</comment>
<keyword evidence="6" id="KW-0472">Membrane</keyword>
<dbReference type="EMBL" id="CP081869">
    <property type="protein sequence ID" value="QZO01679.1"/>
    <property type="molecule type" value="Genomic_DNA"/>
</dbReference>
<evidence type="ECO:0000256" key="5">
    <source>
        <dbReference type="ARBA" id="ARBA00022777"/>
    </source>
</evidence>
<dbReference type="InterPro" id="IPR003594">
    <property type="entry name" value="HATPase_dom"/>
</dbReference>
<evidence type="ECO:0000313" key="9">
    <source>
        <dbReference type="EMBL" id="QZO01679.1"/>
    </source>
</evidence>
<keyword evidence="5" id="KW-0418">Kinase</keyword>
<dbReference type="InterPro" id="IPR004358">
    <property type="entry name" value="Sig_transdc_His_kin-like_C"/>
</dbReference>
<evidence type="ECO:0000256" key="2">
    <source>
        <dbReference type="ARBA" id="ARBA00012438"/>
    </source>
</evidence>
<keyword evidence="6" id="KW-0812">Transmembrane</keyword>
<dbReference type="RefSeq" id="WP_261404989.1">
    <property type="nucleotide sequence ID" value="NZ_CP081869.1"/>
</dbReference>
<dbReference type="Pfam" id="PF08447">
    <property type="entry name" value="PAS_3"/>
    <property type="match status" value="1"/>
</dbReference>
<gene>
    <name evidence="9" type="ORF">K6K41_09955</name>
</gene>
<dbReference type="PANTHER" id="PTHR43304:SF1">
    <property type="entry name" value="PAC DOMAIN-CONTAINING PROTEIN"/>
    <property type="match status" value="1"/>
</dbReference>
<organism evidence="9 10">
    <name type="scientific">Chenggangzhangella methanolivorans</name>
    <dbReference type="NCBI Taxonomy" id="1437009"/>
    <lineage>
        <taxon>Bacteria</taxon>
        <taxon>Pseudomonadati</taxon>
        <taxon>Pseudomonadota</taxon>
        <taxon>Alphaproteobacteria</taxon>
        <taxon>Hyphomicrobiales</taxon>
        <taxon>Methylopilaceae</taxon>
        <taxon>Chenggangzhangella</taxon>
    </lineage>
</organism>
<dbReference type="SMART" id="SM00387">
    <property type="entry name" value="HATPase_c"/>
    <property type="match status" value="1"/>
</dbReference>
<dbReference type="InterPro" id="IPR036097">
    <property type="entry name" value="HisK_dim/P_sf"/>
</dbReference>
<dbReference type="Gene3D" id="1.10.287.130">
    <property type="match status" value="1"/>
</dbReference>
<dbReference type="EC" id="2.7.13.3" evidence="2"/>
<dbReference type="PROSITE" id="PS50112">
    <property type="entry name" value="PAS"/>
    <property type="match status" value="1"/>
</dbReference>
<sequence>MLWRSFRDVIEWLDWISRRLDRARVASVTLTHERSVTLSRDAVGSTFLKSGNVFTALALAIASAVFAADTLYATDVSISVLYVLALGVASFDAHEGRLSWFTLGCLGLAALAWAISHGASPTWSSLLKLTASAIAIAMTGALLENFRKLQSVRKALEESKFELENLTDSVPHIIWRATKEAYVDFYNKRYTEIIGRDFRETIERQDWIEDFHPDDRGWYLERVRTAFAAGDELRAIYRLRHADGNYRWVSLVGRAVRSPETGEIIRYYGGTTDVHEEVLAQIKIKELNETLEQRVAERSAELTRTEARFDSIFDLSSVSFAELDLGDAQIVLQDLRNAGVVEFRTYIEKHPVLLARCIAATRTVRVNEAFARLLGFNSCKELASRKHEETSEEYRRIVTHQLEMAYHGLSHIEGRAVLTGKDSRKVPVHYTVSRLETGRQLATYVDFTNQAQIEEMRLAVQEELARANRIATVGAFSASIAHELIQPISSMTMDVQTGMRLLKRASPDVNGAIETFERLIRSTQRISGIVERTKNAVKGGQRKRTLIDLHALTQEVQSLLEREMRNSKSKIIIRSDDSSPRVVADAIELQQVVINLVKNAIDAMQNVQPSDRVVEIDIGSSGALARVSVLDRGAGISDHVLENMFRPFFTTKSNGVGMGLQICRSTIEAFGGDLSARNRERGGAVFEFTLPVDRTDTVPARIHDLKRTKSFGSGQMPT</sequence>
<dbReference type="SUPFAM" id="SSF55785">
    <property type="entry name" value="PYP-like sensor domain (PAS domain)"/>
    <property type="match status" value="2"/>
</dbReference>
<evidence type="ECO:0000259" key="8">
    <source>
        <dbReference type="PROSITE" id="PS50112"/>
    </source>
</evidence>
<reference evidence="9" key="1">
    <citation type="submission" date="2021-08" db="EMBL/GenBank/DDBJ databases">
        <authorList>
            <person name="Zhang H."/>
            <person name="Xu M."/>
            <person name="Yu Z."/>
            <person name="Yang L."/>
            <person name="Cai Y."/>
        </authorList>
    </citation>
    <scope>NUCLEOTIDE SEQUENCE</scope>
    <source>
        <strain evidence="9">CHL1</strain>
    </source>
</reference>
<dbReference type="CDD" id="cd00082">
    <property type="entry name" value="HisKA"/>
    <property type="match status" value="1"/>
</dbReference>
<feature type="domain" description="PAS" evidence="8">
    <location>
        <begin position="159"/>
        <end position="230"/>
    </location>
</feature>
<dbReference type="NCBIfam" id="TIGR00229">
    <property type="entry name" value="sensory_box"/>
    <property type="match status" value="1"/>
</dbReference>
<dbReference type="InterPro" id="IPR005467">
    <property type="entry name" value="His_kinase_dom"/>
</dbReference>
<evidence type="ECO:0000313" key="10">
    <source>
        <dbReference type="Proteomes" id="UP000825701"/>
    </source>
</evidence>
<evidence type="ECO:0000256" key="1">
    <source>
        <dbReference type="ARBA" id="ARBA00000085"/>
    </source>
</evidence>
<evidence type="ECO:0000259" key="7">
    <source>
        <dbReference type="PROSITE" id="PS50109"/>
    </source>
</evidence>
<proteinExistence type="predicted"/>
<evidence type="ECO:0000256" key="4">
    <source>
        <dbReference type="ARBA" id="ARBA00022679"/>
    </source>
</evidence>
<dbReference type="InterPro" id="IPR035965">
    <property type="entry name" value="PAS-like_dom_sf"/>
</dbReference>
<evidence type="ECO:0000256" key="6">
    <source>
        <dbReference type="SAM" id="Phobius"/>
    </source>
</evidence>
<dbReference type="PROSITE" id="PS50109">
    <property type="entry name" value="HIS_KIN"/>
    <property type="match status" value="1"/>
</dbReference>
<feature type="transmembrane region" description="Helical" evidence="6">
    <location>
        <begin position="72"/>
        <end position="91"/>
    </location>
</feature>
<dbReference type="InterPro" id="IPR003661">
    <property type="entry name" value="HisK_dim/P_dom"/>
</dbReference>
<dbReference type="InterPro" id="IPR052162">
    <property type="entry name" value="Sensor_kinase/Photoreceptor"/>
</dbReference>
<dbReference type="InterPro" id="IPR000014">
    <property type="entry name" value="PAS"/>
</dbReference>
<dbReference type="AlphaFoldDB" id="A0A9E6RBF2"/>
<keyword evidence="6" id="KW-1133">Transmembrane helix</keyword>
<feature type="domain" description="Histidine kinase" evidence="7">
    <location>
        <begin position="479"/>
        <end position="694"/>
    </location>
</feature>
<dbReference type="Proteomes" id="UP000825701">
    <property type="component" value="Chromosome"/>
</dbReference>
<dbReference type="Pfam" id="PF13426">
    <property type="entry name" value="PAS_9"/>
    <property type="match status" value="1"/>
</dbReference>
<dbReference type="PANTHER" id="PTHR43304">
    <property type="entry name" value="PHYTOCHROME-LIKE PROTEIN CPH1"/>
    <property type="match status" value="1"/>
</dbReference>
<dbReference type="SUPFAM" id="SSF55874">
    <property type="entry name" value="ATPase domain of HSP90 chaperone/DNA topoisomerase II/histidine kinase"/>
    <property type="match status" value="1"/>
</dbReference>
<dbReference type="PRINTS" id="PR00344">
    <property type="entry name" value="BCTRLSENSOR"/>
</dbReference>
<keyword evidence="10" id="KW-1185">Reference proteome</keyword>
<protein>
    <recommendedName>
        <fullName evidence="2">histidine kinase</fullName>
        <ecNumber evidence="2">2.7.13.3</ecNumber>
    </recommendedName>
</protein>
<dbReference type="CDD" id="cd00130">
    <property type="entry name" value="PAS"/>
    <property type="match status" value="1"/>
</dbReference>
<keyword evidence="4" id="KW-0808">Transferase</keyword>
<accession>A0A9E6RBF2</accession>
<name>A0A9E6RBF2_9HYPH</name>
<keyword evidence="3" id="KW-0597">Phosphoprotein</keyword>
<dbReference type="Pfam" id="PF02518">
    <property type="entry name" value="HATPase_c"/>
    <property type="match status" value="1"/>
</dbReference>
<feature type="transmembrane region" description="Helical" evidence="6">
    <location>
        <begin position="98"/>
        <end position="116"/>
    </location>
</feature>
<dbReference type="InterPro" id="IPR036890">
    <property type="entry name" value="HATPase_C_sf"/>
</dbReference>